<evidence type="ECO:0000256" key="4">
    <source>
        <dbReference type="ARBA" id="ARBA00022583"/>
    </source>
</evidence>
<dbReference type="PANTHER" id="PTHR23083">
    <property type="entry name" value="TETRATRICOPEPTIDE REPEAT PROTEIN, TPR"/>
    <property type="match status" value="1"/>
</dbReference>
<dbReference type="InterPro" id="IPR051722">
    <property type="entry name" value="Endocytosis_PI4K-reg_protein"/>
</dbReference>
<feature type="repeat" description="TPR" evidence="7">
    <location>
        <begin position="416"/>
        <end position="449"/>
    </location>
</feature>
<proteinExistence type="inferred from homology"/>
<comment type="subcellular location">
    <subcellularLocation>
        <location evidence="2">Cell membrane</location>
        <topology evidence="2">Peripheral membrane protein</topology>
        <orientation evidence="2">Cytoplasmic side</orientation>
    </subcellularLocation>
    <subcellularLocation>
        <location evidence="3">Cytoplasmic granule</location>
    </subcellularLocation>
</comment>
<dbReference type="GO" id="GO:0005886">
    <property type="term" value="C:plasma membrane"/>
    <property type="evidence" value="ECO:0007669"/>
    <property type="project" value="UniProtKB-SubCell"/>
</dbReference>
<dbReference type="FunCoup" id="A0A448YMK0">
    <property type="interactions" value="262"/>
</dbReference>
<keyword evidence="9" id="KW-1185">Reference proteome</keyword>
<protein>
    <recommendedName>
        <fullName evidence="6">Cargo-transport protein YPP1</fullName>
    </recommendedName>
</protein>
<evidence type="ECO:0000313" key="8">
    <source>
        <dbReference type="EMBL" id="VEU22116.1"/>
    </source>
</evidence>
<gene>
    <name evidence="8" type="ORF">BRENAR_LOCUS2848</name>
</gene>
<evidence type="ECO:0000256" key="6">
    <source>
        <dbReference type="ARBA" id="ARBA00039231"/>
    </source>
</evidence>
<evidence type="ECO:0000256" key="3">
    <source>
        <dbReference type="ARBA" id="ARBA00004463"/>
    </source>
</evidence>
<sequence>MVALDELDSKVRSQLVGGVDILASAEMVRRETRAIKEADGFEGSDDTMKLRRMSSNSFSDQITSLVSSLNDKKSIERLLLSTHNPGRDVDYYVLLKLILLSLEDQELAPLFDRWVSIDDLPSFTNILAWNCIDQICAGLASGILESSTITEFDGKINHLIPVTSESNNGLFRSLLRYIIGFKTFQSNHAELVNLGKQFTKFCLSSLENVNFPRATRHSHWVDLIATTCIYLFQDFGAFFKGYDICQKSLLVSYQSIPVMKLWCLSAISSGKKAEVVPAFKTYLAYVNDTTIKNFNVRRDPVNTINSYLLVLSYVTRTWNSPKRELFVRVCDWIGELKDVIDYFLNLTSDSTELYTDPLQRYLSSVWFELGFIHERLCLVYTATEEVLNDRIESTYDYYKKAVELTNLIDDKDSSFAVRYFRYALILAKRLEYSDAIKNVKKALKLEPDALEYLNVIVLLYSAVDENVDKPLAITKEVLETIGHQFSGERSEIPLQRRVGILQMYMTYIALVEASTDCYEALDCLQELFDMAHKLLGVSATKATNASITSTDSQVQLYSPKSGVNGNPARSNLVRVVSSHRPSIRDPDAVAEEVKRAETRHRVFGLIRTKKIDVRKIKVGRTQKEKPVERVEPASSVSTEERKVMHDLWLWASKLFEKCGQVSDAEGCIKEAEAVYKVTSDSYARMGQILAYSNPKLALQQLEIALEMSEDSSVEAILGFAKLILSEEGKKVFIGQQDKMAAIGRCKNYLRVLTACYGSCTMSEVYYYLSEIYALYNDKPMEVKNLWRTVGLEERRPVRELAI</sequence>
<reference evidence="8 9" key="1">
    <citation type="submission" date="2018-12" db="EMBL/GenBank/DDBJ databases">
        <authorList>
            <person name="Tiukova I."/>
            <person name="Dainat J."/>
        </authorList>
    </citation>
    <scope>NUCLEOTIDE SEQUENCE [LARGE SCALE GENOMIC DNA]</scope>
</reference>
<dbReference type="SUPFAM" id="SSF48452">
    <property type="entry name" value="TPR-like"/>
    <property type="match status" value="1"/>
</dbReference>
<evidence type="ECO:0000256" key="1">
    <source>
        <dbReference type="ARBA" id="ARBA00002550"/>
    </source>
</evidence>
<name>A0A448YMK0_BRENA</name>
<dbReference type="GO" id="GO:0006897">
    <property type="term" value="P:endocytosis"/>
    <property type="evidence" value="ECO:0007669"/>
    <property type="project" value="UniProtKB-KW"/>
</dbReference>
<accession>A0A448YMK0</accession>
<evidence type="ECO:0000256" key="5">
    <source>
        <dbReference type="ARBA" id="ARBA00038251"/>
    </source>
</evidence>
<dbReference type="InterPro" id="IPR019734">
    <property type="entry name" value="TPR_rpt"/>
</dbReference>
<dbReference type="EMBL" id="CAACVR010000018">
    <property type="protein sequence ID" value="VEU22116.1"/>
    <property type="molecule type" value="Genomic_DNA"/>
</dbReference>
<evidence type="ECO:0000256" key="7">
    <source>
        <dbReference type="PROSITE-ProRule" id="PRU00339"/>
    </source>
</evidence>
<evidence type="ECO:0000256" key="2">
    <source>
        <dbReference type="ARBA" id="ARBA00004413"/>
    </source>
</evidence>
<dbReference type="InParanoid" id="A0A448YMK0"/>
<comment type="similarity">
    <text evidence="5">Belongs to the YPP1 family.</text>
</comment>
<dbReference type="STRING" id="13370.A0A448YMK0"/>
<dbReference type="PROSITE" id="PS50005">
    <property type="entry name" value="TPR"/>
    <property type="match status" value="1"/>
</dbReference>
<dbReference type="PANTHER" id="PTHR23083:SF464">
    <property type="entry name" value="TETRATRICOPEPTIDE REPEAT DOMAIN 7, ISOFORM A"/>
    <property type="match status" value="1"/>
</dbReference>
<comment type="function">
    <text evidence="1">Involved in endocytosis.</text>
</comment>
<dbReference type="Proteomes" id="UP000290900">
    <property type="component" value="Unassembled WGS sequence"/>
</dbReference>
<dbReference type="Gene3D" id="1.25.40.10">
    <property type="entry name" value="Tetratricopeptide repeat domain"/>
    <property type="match status" value="2"/>
</dbReference>
<keyword evidence="4" id="KW-0254">Endocytosis</keyword>
<organism evidence="8 9">
    <name type="scientific">Brettanomyces naardenensis</name>
    <name type="common">Yeast</name>
    <dbReference type="NCBI Taxonomy" id="13370"/>
    <lineage>
        <taxon>Eukaryota</taxon>
        <taxon>Fungi</taxon>
        <taxon>Dikarya</taxon>
        <taxon>Ascomycota</taxon>
        <taxon>Saccharomycotina</taxon>
        <taxon>Pichiomycetes</taxon>
        <taxon>Pichiales</taxon>
        <taxon>Pichiaceae</taxon>
        <taxon>Brettanomyces</taxon>
    </lineage>
</organism>
<evidence type="ECO:0000313" key="9">
    <source>
        <dbReference type="Proteomes" id="UP000290900"/>
    </source>
</evidence>
<dbReference type="AlphaFoldDB" id="A0A448YMK0"/>
<keyword evidence="7" id="KW-0802">TPR repeat</keyword>
<dbReference type="InterPro" id="IPR011990">
    <property type="entry name" value="TPR-like_helical_dom_sf"/>
</dbReference>
<dbReference type="OrthoDB" id="29013at2759"/>